<comment type="caution">
    <text evidence="1">The sequence shown here is derived from an EMBL/GenBank/DDBJ whole genome shotgun (WGS) entry which is preliminary data.</text>
</comment>
<name>A0A7J7WCV3_PIPKU</name>
<proteinExistence type="predicted"/>
<dbReference type="PANTHER" id="PTHR31036:SF0">
    <property type="entry name" value="FANCD2 OPPOSITE STRAND PROTEIN"/>
    <property type="match status" value="1"/>
</dbReference>
<sequence length="123" mass="13962">MRRGPATVTLERMAVEFSRLSMAGYQLWSPWTPLDESFQWLRHTTPTPSSKHPFRASPCFPHTPSDLEVQLCFQEVTLVLDSPFLESGGHHGSASKVDWHLQSFRQVSLLQNHQPGAPVAHWT</sequence>
<dbReference type="PANTHER" id="PTHR31036">
    <property type="entry name" value="FANCD2 OPPOSITE STRAND PROTEIN"/>
    <property type="match status" value="1"/>
</dbReference>
<organism evidence="1 2">
    <name type="scientific">Pipistrellus kuhlii</name>
    <name type="common">Kuhl's pipistrelle</name>
    <dbReference type="NCBI Taxonomy" id="59472"/>
    <lineage>
        <taxon>Eukaryota</taxon>
        <taxon>Metazoa</taxon>
        <taxon>Chordata</taxon>
        <taxon>Craniata</taxon>
        <taxon>Vertebrata</taxon>
        <taxon>Euteleostomi</taxon>
        <taxon>Mammalia</taxon>
        <taxon>Eutheria</taxon>
        <taxon>Laurasiatheria</taxon>
        <taxon>Chiroptera</taxon>
        <taxon>Yangochiroptera</taxon>
        <taxon>Vespertilionidae</taxon>
        <taxon>Pipistrellus</taxon>
    </lineage>
</organism>
<evidence type="ECO:0000313" key="2">
    <source>
        <dbReference type="Proteomes" id="UP000558488"/>
    </source>
</evidence>
<gene>
    <name evidence="1" type="ORF">mPipKuh1_004879</name>
</gene>
<dbReference type="Proteomes" id="UP000558488">
    <property type="component" value="Unassembled WGS sequence"/>
</dbReference>
<dbReference type="InterPro" id="IPR027966">
    <property type="entry name" value="FANCD2OS"/>
</dbReference>
<evidence type="ECO:0000313" key="1">
    <source>
        <dbReference type="EMBL" id="KAF6335141.1"/>
    </source>
</evidence>
<dbReference type="Pfam" id="PF15124">
    <property type="entry name" value="FANCD2OS"/>
    <property type="match status" value="1"/>
</dbReference>
<protein>
    <submittedName>
        <fullName evidence="1">FANCD2 opposite strand</fullName>
    </submittedName>
</protein>
<reference evidence="1 2" key="1">
    <citation type="journal article" date="2020" name="Nature">
        <title>Six reference-quality genomes reveal evolution of bat adaptations.</title>
        <authorList>
            <person name="Jebb D."/>
            <person name="Huang Z."/>
            <person name="Pippel M."/>
            <person name="Hughes G.M."/>
            <person name="Lavrichenko K."/>
            <person name="Devanna P."/>
            <person name="Winkler S."/>
            <person name="Jermiin L.S."/>
            <person name="Skirmuntt E.C."/>
            <person name="Katzourakis A."/>
            <person name="Burkitt-Gray L."/>
            <person name="Ray D.A."/>
            <person name="Sullivan K.A.M."/>
            <person name="Roscito J.G."/>
            <person name="Kirilenko B.M."/>
            <person name="Davalos L.M."/>
            <person name="Corthals A.P."/>
            <person name="Power M.L."/>
            <person name="Jones G."/>
            <person name="Ransome R.D."/>
            <person name="Dechmann D.K.N."/>
            <person name="Locatelli A.G."/>
            <person name="Puechmaille S.J."/>
            <person name="Fedrigo O."/>
            <person name="Jarvis E.D."/>
            <person name="Hiller M."/>
            <person name="Vernes S.C."/>
            <person name="Myers E.W."/>
            <person name="Teeling E.C."/>
        </authorList>
    </citation>
    <scope>NUCLEOTIDE SEQUENCE [LARGE SCALE GENOMIC DNA]</scope>
    <source>
        <strain evidence="1">MPipKuh1</strain>
        <tissue evidence="1">Flight muscle</tissue>
    </source>
</reference>
<dbReference type="EMBL" id="JACAGB010000011">
    <property type="protein sequence ID" value="KAF6335141.1"/>
    <property type="molecule type" value="Genomic_DNA"/>
</dbReference>
<accession>A0A7J7WCV3</accession>
<dbReference type="AlphaFoldDB" id="A0A7J7WCV3"/>
<keyword evidence="2" id="KW-1185">Reference proteome</keyword>